<sequence length="213" mass="23854">MTSTTTEQPKQLRVETPIHDVLKDGKTQITIFPFNSLQETPEPLVSIIHDLLNYEIREGKTYPQEHELTRQEFINYYFPKFVAIGFKGNFTTFTAVPDTQYKELFLGCYYIKPNYVGRCSHICNGGFLVNHKGCRGLGVGKALGKSYLINAPKLGYVYSVFNLVFDSNVGSGKIWDGLGFEKIGHVPDAGRLKVGEEGQEVFVGATVYGKKLV</sequence>
<gene>
    <name evidence="1" type="ORF">Amon02_000848800</name>
</gene>
<organism evidence="1 2">
    <name type="scientific">Ambrosiozyma monospora</name>
    <name type="common">Yeast</name>
    <name type="synonym">Endomycopsis monosporus</name>
    <dbReference type="NCBI Taxonomy" id="43982"/>
    <lineage>
        <taxon>Eukaryota</taxon>
        <taxon>Fungi</taxon>
        <taxon>Dikarya</taxon>
        <taxon>Ascomycota</taxon>
        <taxon>Saccharomycotina</taxon>
        <taxon>Pichiomycetes</taxon>
        <taxon>Pichiales</taxon>
        <taxon>Pichiaceae</taxon>
        <taxon>Ambrosiozyma</taxon>
    </lineage>
</organism>
<evidence type="ECO:0000313" key="1">
    <source>
        <dbReference type="EMBL" id="GME89354.1"/>
    </source>
</evidence>
<protein>
    <submittedName>
        <fullName evidence="1">Unnamed protein product</fullName>
    </submittedName>
</protein>
<name>A0ACB5TIV9_AMBMO</name>
<dbReference type="Proteomes" id="UP001165064">
    <property type="component" value="Unassembled WGS sequence"/>
</dbReference>
<accession>A0ACB5TIV9</accession>
<keyword evidence="2" id="KW-1185">Reference proteome</keyword>
<evidence type="ECO:0000313" key="2">
    <source>
        <dbReference type="Proteomes" id="UP001165064"/>
    </source>
</evidence>
<proteinExistence type="predicted"/>
<comment type="caution">
    <text evidence="1">The sequence shown here is derived from an EMBL/GenBank/DDBJ whole genome shotgun (WGS) entry which is preliminary data.</text>
</comment>
<reference evidence="1" key="1">
    <citation type="submission" date="2023-04" db="EMBL/GenBank/DDBJ databases">
        <title>Ambrosiozyma monospora NBRC 10751.</title>
        <authorList>
            <person name="Ichikawa N."/>
            <person name="Sato H."/>
            <person name="Tonouchi N."/>
        </authorList>
    </citation>
    <scope>NUCLEOTIDE SEQUENCE</scope>
    <source>
        <strain evidence="1">NBRC 10751</strain>
    </source>
</reference>
<dbReference type="EMBL" id="BSXS01007571">
    <property type="protein sequence ID" value="GME89354.1"/>
    <property type="molecule type" value="Genomic_DNA"/>
</dbReference>